<comment type="function">
    <text evidence="5">Cell division factor that enhances FtsZ-ring assembly. Directly interacts with FtsZ and promotes bundling of FtsZ protofilaments, with a reduction in FtsZ GTPase activity.</text>
</comment>
<accession>U5N772</accession>
<evidence type="ECO:0000313" key="6">
    <source>
        <dbReference type="EMBL" id="AGX87155.1"/>
    </source>
</evidence>
<comment type="similarity">
    <text evidence="5">Belongs to the ZapD family.</text>
</comment>
<evidence type="ECO:0000256" key="2">
    <source>
        <dbReference type="ARBA" id="ARBA00022618"/>
    </source>
</evidence>
<evidence type="ECO:0000256" key="4">
    <source>
        <dbReference type="ARBA" id="ARBA00023306"/>
    </source>
</evidence>
<comment type="subcellular location">
    <subcellularLocation>
        <location evidence="5">Cytoplasm</location>
    </subcellularLocation>
    <text evidence="5">Localizes to mid-cell in an FtsZ-dependent manner.</text>
</comment>
<sequence>MPAIDAASVYEYPLNERLRTLLRLEQLFDRLEELLERDTPTDHHFALLTLFEVLDVTNPRSELRQDLLKDLGEHLCFLQPYVGDDQFDQTWLTAMVKHLQSCRTRLESTTNQTSKALLEKDAWLAALRGRIHIPGGTTPFDFPQYHAWLRRSVEQRRQDLRNWIDAMDPLPAAVALVLQRVRDSAITYDVLAKAGRFSQPFPEDSAPSLVRLLLDPATGMFPETTANRLRIAVRMMQLSPEIQVIAVDVDTPFQIQLCA</sequence>
<evidence type="ECO:0000256" key="1">
    <source>
        <dbReference type="ARBA" id="ARBA00022490"/>
    </source>
</evidence>
<dbReference type="HAMAP" id="MF_01092">
    <property type="entry name" value="ZapD"/>
    <property type="match status" value="1"/>
</dbReference>
<comment type="subunit">
    <text evidence="5">Interacts with FtsZ.</text>
</comment>
<reference evidence="6 7" key="1">
    <citation type="journal article" date="2013" name="Genome Biol.">
        <title>Genomic analysis reveals key aspects of prokaryotic symbiosis in the phototrophic consortium "Chlorochromatium aggregatum".</title>
        <authorList>
            <person name="Liu Z."/>
            <person name="Muller J."/>
            <person name="Li T."/>
            <person name="Alvey R.M."/>
            <person name="Vogl K."/>
            <person name="Frigaard N.U."/>
            <person name="Rockwell N.C."/>
            <person name="Boyd E.S."/>
            <person name="Tomsho L.P."/>
            <person name="Schuster S.C."/>
            <person name="Henke P."/>
            <person name="Rohde M."/>
            <person name="Overmann J."/>
            <person name="Bryant D.A."/>
        </authorList>
    </citation>
    <scope>NUCLEOTIDE SEQUENCE [LARGE SCALE GENOMIC DNA]</scope>
    <source>
        <strain evidence="6">CR</strain>
    </source>
</reference>
<dbReference type="KEGG" id="cbx:Cenrod_1061"/>
<keyword evidence="2 5" id="KW-0132">Cell division</keyword>
<dbReference type="GO" id="GO:0032153">
    <property type="term" value="C:cell division site"/>
    <property type="evidence" value="ECO:0007669"/>
    <property type="project" value="TreeGrafter"/>
</dbReference>
<dbReference type="eggNOG" id="COG4582">
    <property type="taxonomic scope" value="Bacteria"/>
</dbReference>
<dbReference type="EMBL" id="CP004885">
    <property type="protein sequence ID" value="AGX87155.1"/>
    <property type="molecule type" value="Genomic_DNA"/>
</dbReference>
<organism evidence="6 7">
    <name type="scientific">Candidatus Symbiobacter mobilis CR</name>
    <dbReference type="NCBI Taxonomy" id="946483"/>
    <lineage>
        <taxon>Bacteria</taxon>
        <taxon>Pseudomonadati</taxon>
        <taxon>Pseudomonadota</taxon>
        <taxon>Betaproteobacteria</taxon>
        <taxon>Burkholderiales</taxon>
        <taxon>Comamonadaceae</taxon>
    </lineage>
</organism>
<dbReference type="AlphaFoldDB" id="U5N772"/>
<dbReference type="GO" id="GO:0000917">
    <property type="term" value="P:division septum assembly"/>
    <property type="evidence" value="ECO:0007669"/>
    <property type="project" value="UniProtKB-KW"/>
</dbReference>
<name>U5N772_9BURK</name>
<keyword evidence="3 5" id="KW-0717">Septation</keyword>
<keyword evidence="7" id="KW-1185">Reference proteome</keyword>
<dbReference type="InterPro" id="IPR027462">
    <property type="entry name" value="ZapD_C"/>
</dbReference>
<dbReference type="NCBIfam" id="NF003656">
    <property type="entry name" value="PRK05287.1-4"/>
    <property type="match status" value="1"/>
</dbReference>
<evidence type="ECO:0000256" key="5">
    <source>
        <dbReference type="HAMAP-Rule" id="MF_01092"/>
    </source>
</evidence>
<proteinExistence type="inferred from homology"/>
<keyword evidence="1 5" id="KW-0963">Cytoplasm</keyword>
<dbReference type="Proteomes" id="UP000017184">
    <property type="component" value="Chromosome"/>
</dbReference>
<dbReference type="InterPro" id="IPR036268">
    <property type="entry name" value="ZapD_sf"/>
</dbReference>
<dbReference type="PANTHER" id="PTHR39455:SF1">
    <property type="entry name" value="CELL DIVISION PROTEIN ZAPD"/>
    <property type="match status" value="1"/>
</dbReference>
<dbReference type="Gene3D" id="2.60.440.10">
    <property type="entry name" value="YacF-like domains"/>
    <property type="match status" value="1"/>
</dbReference>
<dbReference type="GO" id="GO:0005737">
    <property type="term" value="C:cytoplasm"/>
    <property type="evidence" value="ECO:0007669"/>
    <property type="project" value="UniProtKB-SubCell"/>
</dbReference>
<dbReference type="PANTHER" id="PTHR39455">
    <property type="entry name" value="CELL DIVISION PROTEIN ZAPD"/>
    <property type="match status" value="1"/>
</dbReference>
<dbReference type="Pfam" id="PF07072">
    <property type="entry name" value="ZapD"/>
    <property type="match status" value="1"/>
</dbReference>
<dbReference type="GO" id="GO:0043093">
    <property type="term" value="P:FtsZ-dependent cytokinesis"/>
    <property type="evidence" value="ECO:0007669"/>
    <property type="project" value="UniProtKB-UniRule"/>
</dbReference>
<dbReference type="HOGENOM" id="CLU_076303_0_1_4"/>
<keyword evidence="4 5" id="KW-0131">Cell cycle</keyword>
<evidence type="ECO:0000313" key="7">
    <source>
        <dbReference type="Proteomes" id="UP000017184"/>
    </source>
</evidence>
<gene>
    <name evidence="5" type="primary">zapD</name>
    <name evidence="6" type="ORF">Cenrod_1061</name>
</gene>
<protein>
    <recommendedName>
        <fullName evidence="5">Cell division protein ZapD</fullName>
    </recommendedName>
    <alternativeName>
        <fullName evidence="5">Z ring-associated protein D</fullName>
    </alternativeName>
</protein>
<dbReference type="RefSeq" id="WP_022771973.1">
    <property type="nucleotide sequence ID" value="NC_022576.1"/>
</dbReference>
<dbReference type="SUPFAM" id="SSF160950">
    <property type="entry name" value="YacF-like"/>
    <property type="match status" value="1"/>
</dbReference>
<dbReference type="Gene3D" id="1.10.3900.10">
    <property type="entry name" value="YacF-like"/>
    <property type="match status" value="1"/>
</dbReference>
<evidence type="ECO:0000256" key="3">
    <source>
        <dbReference type="ARBA" id="ARBA00023210"/>
    </source>
</evidence>
<dbReference type="InterPro" id="IPR009777">
    <property type="entry name" value="ZapD"/>
</dbReference>
<dbReference type="STRING" id="946483.Cenrod_1061"/>